<dbReference type="Gene3D" id="3.40.50.620">
    <property type="entry name" value="HUPs"/>
    <property type="match status" value="1"/>
</dbReference>
<dbReference type="Proteomes" id="UP000183015">
    <property type="component" value="Unassembled WGS sequence"/>
</dbReference>
<reference evidence="2" key="1">
    <citation type="submission" date="2016-10" db="EMBL/GenBank/DDBJ databases">
        <authorList>
            <person name="Varghese N."/>
        </authorList>
    </citation>
    <scope>NUCLEOTIDE SEQUENCE [LARGE SCALE GENOMIC DNA]</scope>
    <source>
        <strain evidence="2">DSM 45096 / BCRC 16803 / CGMCC 4.1857 / CIP 109030 / JCM 12277 / KCTC 19219 / NBRC 100920 / 33214</strain>
    </source>
</reference>
<dbReference type="STRING" id="235985.SAMN05414137_103392"/>
<gene>
    <name evidence="1" type="ORF">SAMN05414137_103392</name>
</gene>
<protein>
    <recommendedName>
        <fullName evidence="3">Universal stress protein family protein</fullName>
    </recommendedName>
</protein>
<dbReference type="AlphaFoldDB" id="A0A1H7JNZ1"/>
<evidence type="ECO:0000313" key="1">
    <source>
        <dbReference type="EMBL" id="SEK76358.1"/>
    </source>
</evidence>
<organism evidence="1 2">
    <name type="scientific">Streptacidiphilus jiangxiensis</name>
    <dbReference type="NCBI Taxonomy" id="235985"/>
    <lineage>
        <taxon>Bacteria</taxon>
        <taxon>Bacillati</taxon>
        <taxon>Actinomycetota</taxon>
        <taxon>Actinomycetes</taxon>
        <taxon>Kitasatosporales</taxon>
        <taxon>Streptomycetaceae</taxon>
        <taxon>Streptacidiphilus</taxon>
    </lineage>
</organism>
<keyword evidence="2" id="KW-1185">Reference proteome</keyword>
<proteinExistence type="predicted"/>
<dbReference type="eggNOG" id="ENOG5031GXX">
    <property type="taxonomic scope" value="Bacteria"/>
</dbReference>
<dbReference type="RefSeq" id="WP_052439174.1">
    <property type="nucleotide sequence ID" value="NZ_BBPN01000034.1"/>
</dbReference>
<name>A0A1H7JNZ1_STRJI</name>
<sequence>MSETATAAVTPRVIVGVRDSAKGRAQLRQAAAAARRKGAVLVPVLAWSPSGGDHLYRTRPCPELAHAWEQRACAKLDEVVTGALATEETLPAAVRPVTVRAESLAEAVASAASAPADEIFAPATRPGLLTRLGFYHHTPGRGVALAH</sequence>
<dbReference type="OrthoDB" id="3855011at2"/>
<accession>A0A1H7JNZ1</accession>
<evidence type="ECO:0008006" key="3">
    <source>
        <dbReference type="Google" id="ProtNLM"/>
    </source>
</evidence>
<dbReference type="InterPro" id="IPR014729">
    <property type="entry name" value="Rossmann-like_a/b/a_fold"/>
</dbReference>
<evidence type="ECO:0000313" key="2">
    <source>
        <dbReference type="Proteomes" id="UP000183015"/>
    </source>
</evidence>
<dbReference type="EMBL" id="FOAZ01000003">
    <property type="protein sequence ID" value="SEK76358.1"/>
    <property type="molecule type" value="Genomic_DNA"/>
</dbReference>